<evidence type="ECO:0000313" key="7">
    <source>
        <dbReference type="EMBL" id="TNM85738.1"/>
    </source>
</evidence>
<evidence type="ECO:0000259" key="6">
    <source>
        <dbReference type="PROSITE" id="PS50225"/>
    </source>
</evidence>
<gene>
    <name evidence="7" type="ORF">fugu_008009</name>
</gene>
<dbReference type="Pfam" id="PF00017">
    <property type="entry name" value="SH2"/>
    <property type="match status" value="1"/>
</dbReference>
<dbReference type="UniPathway" id="UPA00143"/>
<keyword evidence="8" id="KW-1185">Reference proteome</keyword>
<evidence type="ECO:0000256" key="4">
    <source>
        <dbReference type="SAM" id="Coils"/>
    </source>
</evidence>
<reference evidence="7 8" key="1">
    <citation type="submission" date="2019-04" db="EMBL/GenBank/DDBJ databases">
        <title>The sequence and de novo assembly of Takifugu bimaculatus genome using PacBio and Hi-C technologies.</title>
        <authorList>
            <person name="Xu P."/>
            <person name="Liu B."/>
            <person name="Zhou Z."/>
        </authorList>
    </citation>
    <scope>NUCLEOTIDE SEQUENCE [LARGE SCALE GENOMIC DNA]</scope>
    <source>
        <strain evidence="7">TB-2018</strain>
        <tissue evidence="7">Muscle</tissue>
    </source>
</reference>
<dbReference type="GO" id="GO:0046935">
    <property type="term" value="F:1-phosphatidylinositol-3-kinase regulator activity"/>
    <property type="evidence" value="ECO:0007669"/>
    <property type="project" value="TreeGrafter"/>
</dbReference>
<dbReference type="GO" id="GO:0046854">
    <property type="term" value="P:phosphatidylinositol phosphate biosynthetic process"/>
    <property type="evidence" value="ECO:0007669"/>
    <property type="project" value="TreeGrafter"/>
</dbReference>
<dbReference type="Gene3D" id="3.30.505.10">
    <property type="entry name" value="SH2 domain"/>
    <property type="match status" value="1"/>
</dbReference>
<organism evidence="7 8">
    <name type="scientific">Takifugu bimaculatus</name>
    <dbReference type="NCBI Taxonomy" id="433685"/>
    <lineage>
        <taxon>Eukaryota</taxon>
        <taxon>Metazoa</taxon>
        <taxon>Chordata</taxon>
        <taxon>Craniata</taxon>
        <taxon>Vertebrata</taxon>
        <taxon>Euteleostomi</taxon>
        <taxon>Actinopterygii</taxon>
        <taxon>Neopterygii</taxon>
        <taxon>Teleostei</taxon>
        <taxon>Neoteleostei</taxon>
        <taxon>Acanthomorphata</taxon>
        <taxon>Eupercaria</taxon>
        <taxon>Tetraodontiformes</taxon>
        <taxon>Tetradontoidea</taxon>
        <taxon>Tetraodontidae</taxon>
        <taxon>Takifugu</taxon>
    </lineage>
</organism>
<dbReference type="SUPFAM" id="SSF55550">
    <property type="entry name" value="SH2 domain"/>
    <property type="match status" value="1"/>
</dbReference>
<dbReference type="PANTHER" id="PTHR10155">
    <property type="entry name" value="PHOSPHATIDYLINOSITOL 3-KINASE REGULATORY SUBUNIT"/>
    <property type="match status" value="1"/>
</dbReference>
<feature type="domain" description="SOCS box" evidence="6">
    <location>
        <begin position="202"/>
        <end position="251"/>
    </location>
</feature>
<name>A0A4Z2B2D5_9TELE</name>
<dbReference type="PANTHER" id="PTHR10155:SF4">
    <property type="entry name" value="SUPPRESSOR OF CYTOKINE SIGNALING 1"/>
    <property type="match status" value="1"/>
</dbReference>
<dbReference type="AlphaFoldDB" id="A0A4Z2B2D5"/>
<dbReference type="InterPro" id="IPR000980">
    <property type="entry name" value="SH2"/>
</dbReference>
<evidence type="ECO:0000256" key="1">
    <source>
        <dbReference type="ARBA" id="ARBA00004906"/>
    </source>
</evidence>
<keyword evidence="4" id="KW-0175">Coiled coil</keyword>
<dbReference type="EMBL" id="SWLE01000021">
    <property type="protein sequence ID" value="TNM85738.1"/>
    <property type="molecule type" value="Genomic_DNA"/>
</dbReference>
<dbReference type="Proteomes" id="UP000516260">
    <property type="component" value="Chromosome 8"/>
</dbReference>
<evidence type="ECO:0000313" key="8">
    <source>
        <dbReference type="Proteomes" id="UP000516260"/>
    </source>
</evidence>
<dbReference type="GO" id="GO:0016567">
    <property type="term" value="P:protein ubiquitination"/>
    <property type="evidence" value="ECO:0007669"/>
    <property type="project" value="UniProtKB-UniPathway"/>
</dbReference>
<protein>
    <recommendedName>
        <fullName evidence="9">Suppressor of cytokine signaling 1</fullName>
    </recommendedName>
</protein>
<evidence type="ECO:0000259" key="5">
    <source>
        <dbReference type="PROSITE" id="PS50001"/>
    </source>
</evidence>
<proteinExistence type="predicted"/>
<keyword evidence="2 3" id="KW-0727">SH2 domain</keyword>
<dbReference type="InterPro" id="IPR036860">
    <property type="entry name" value="SH2_dom_sf"/>
</dbReference>
<comment type="caution">
    <text evidence="7">The sequence shown here is derived from an EMBL/GenBank/DDBJ whole genome shotgun (WGS) entry which is preliminary data.</text>
</comment>
<feature type="domain" description="SH2" evidence="5">
    <location>
        <begin position="121"/>
        <end position="213"/>
    </location>
</feature>
<comment type="pathway">
    <text evidence="1">Protein modification; protein ubiquitination.</text>
</comment>
<accession>A0A4Z2B2D5</accession>
<dbReference type="PROSITE" id="PS50001">
    <property type="entry name" value="SH2"/>
    <property type="match status" value="1"/>
</dbReference>
<sequence length="252" mass="29184">MPTSPVKTRIPLTSFGHLITEVKKQLFGIEAPAPVELTGWRKHLNSYTLQGRRNERRNSAEKELEFLQWNKLSFEEEAETWEENVNGADASSLPTHLRPFSSLAQYKLVRTTYVQLLHSDYYWRSMTMEEAHRILASAQLGTFLIRDSCQPDIFFTLSYQSDEGPISIRIQLNDLLFSLCGSQRTFTSLFSLLAYYSSSSCKLTTPYRKQRPELLKQMCRRALIRTYRAEDLNSLPGLSKIKDYVLAYPYCI</sequence>
<dbReference type="GO" id="GO:0005942">
    <property type="term" value="C:phosphatidylinositol 3-kinase complex"/>
    <property type="evidence" value="ECO:0007669"/>
    <property type="project" value="TreeGrafter"/>
</dbReference>
<dbReference type="PROSITE" id="PS50225">
    <property type="entry name" value="SOCS"/>
    <property type="match status" value="1"/>
</dbReference>
<feature type="coiled-coil region" evidence="4">
    <location>
        <begin position="57"/>
        <end position="84"/>
    </location>
</feature>
<evidence type="ECO:0000256" key="3">
    <source>
        <dbReference type="PROSITE-ProRule" id="PRU00191"/>
    </source>
</evidence>
<dbReference type="SMART" id="SM00252">
    <property type="entry name" value="SH2"/>
    <property type="match status" value="1"/>
</dbReference>
<evidence type="ECO:0008006" key="9">
    <source>
        <dbReference type="Google" id="ProtNLM"/>
    </source>
</evidence>
<evidence type="ECO:0000256" key="2">
    <source>
        <dbReference type="ARBA" id="ARBA00022999"/>
    </source>
</evidence>
<dbReference type="InterPro" id="IPR001496">
    <property type="entry name" value="SOCS_box"/>
</dbReference>